<evidence type="ECO:0000256" key="9">
    <source>
        <dbReference type="PROSITE-ProRule" id="PRU00042"/>
    </source>
</evidence>
<accession>A0A1I8N2G3</accession>
<keyword evidence="7" id="KW-0804">Transcription</keyword>
<feature type="domain" description="ZAD" evidence="13">
    <location>
        <begin position="8"/>
        <end position="88"/>
    </location>
</feature>
<evidence type="ECO:0000256" key="6">
    <source>
        <dbReference type="ARBA" id="ARBA00023015"/>
    </source>
</evidence>
<reference evidence="14" key="1">
    <citation type="submission" date="2020-05" db="UniProtKB">
        <authorList>
            <consortium name="EnsemblMetazoa"/>
        </authorList>
    </citation>
    <scope>IDENTIFICATION</scope>
    <source>
        <strain evidence="14">Aabys</strain>
    </source>
</reference>
<organism evidence="14">
    <name type="scientific">Musca domestica</name>
    <name type="common">House fly</name>
    <dbReference type="NCBI Taxonomy" id="7370"/>
    <lineage>
        <taxon>Eukaryota</taxon>
        <taxon>Metazoa</taxon>
        <taxon>Ecdysozoa</taxon>
        <taxon>Arthropoda</taxon>
        <taxon>Hexapoda</taxon>
        <taxon>Insecta</taxon>
        <taxon>Pterygota</taxon>
        <taxon>Neoptera</taxon>
        <taxon>Endopterygota</taxon>
        <taxon>Diptera</taxon>
        <taxon>Brachycera</taxon>
        <taxon>Muscomorpha</taxon>
        <taxon>Muscoidea</taxon>
        <taxon>Muscidae</taxon>
        <taxon>Musca</taxon>
    </lineage>
</organism>
<gene>
    <name evidence="14" type="primary">101897171</name>
    <name evidence="16" type="synonym">LOC101897171</name>
</gene>
<reference evidence="16" key="2">
    <citation type="submission" date="2025-04" db="UniProtKB">
        <authorList>
            <consortium name="RefSeq"/>
        </authorList>
    </citation>
    <scope>IDENTIFICATION</scope>
    <source>
        <strain evidence="16">Aabys</strain>
    </source>
</reference>
<dbReference type="VEuPathDB" id="VectorBase:MDOMA2_005619"/>
<feature type="binding site" evidence="10">
    <location>
        <position position="64"/>
    </location>
    <ligand>
        <name>Zn(2+)</name>
        <dbReference type="ChEBI" id="CHEBI:29105"/>
    </ligand>
</feature>
<evidence type="ECO:0000313" key="14">
    <source>
        <dbReference type="EnsemblMetazoa" id="MDOA010843-PA"/>
    </source>
</evidence>
<dbReference type="VEuPathDB" id="VectorBase:MDOA010843"/>
<dbReference type="Pfam" id="PF07776">
    <property type="entry name" value="zf-AD"/>
    <property type="match status" value="1"/>
</dbReference>
<feature type="compositionally biased region" description="Acidic residues" evidence="11">
    <location>
        <begin position="328"/>
        <end position="354"/>
    </location>
</feature>
<feature type="domain" description="C2H2-type" evidence="12">
    <location>
        <begin position="434"/>
        <end position="461"/>
    </location>
</feature>
<name>A0A1I8N2G3_MUSDO</name>
<feature type="domain" description="C2H2-type" evidence="12">
    <location>
        <begin position="462"/>
        <end position="489"/>
    </location>
</feature>
<evidence type="ECO:0000256" key="1">
    <source>
        <dbReference type="ARBA" id="ARBA00004123"/>
    </source>
</evidence>
<dbReference type="PANTHER" id="PTHR24394">
    <property type="entry name" value="ZINC FINGER PROTEIN"/>
    <property type="match status" value="1"/>
</dbReference>
<dbReference type="SUPFAM" id="SSF57667">
    <property type="entry name" value="beta-beta-alpha zinc fingers"/>
    <property type="match status" value="3"/>
</dbReference>
<dbReference type="KEGG" id="mde:101897171"/>
<dbReference type="FunFam" id="3.30.160.60:FF:000100">
    <property type="entry name" value="Zinc finger 45-like"/>
    <property type="match status" value="1"/>
</dbReference>
<dbReference type="eggNOG" id="KOG1721">
    <property type="taxonomic scope" value="Eukaryota"/>
</dbReference>
<keyword evidence="8" id="KW-0539">Nucleus</keyword>
<dbReference type="OrthoDB" id="6077919at2759"/>
<feature type="domain" description="C2H2-type" evidence="12">
    <location>
        <begin position="518"/>
        <end position="545"/>
    </location>
</feature>
<dbReference type="GeneID" id="101897171"/>
<evidence type="ECO:0000256" key="10">
    <source>
        <dbReference type="PROSITE-ProRule" id="PRU01263"/>
    </source>
</evidence>
<dbReference type="Proteomes" id="UP001652621">
    <property type="component" value="Unplaced"/>
</dbReference>
<dbReference type="PROSITE" id="PS51915">
    <property type="entry name" value="ZAD"/>
    <property type="match status" value="1"/>
</dbReference>
<dbReference type="FunFam" id="3.30.160.60:FF:000446">
    <property type="entry name" value="Zinc finger protein"/>
    <property type="match status" value="2"/>
</dbReference>
<evidence type="ECO:0000313" key="16">
    <source>
        <dbReference type="RefSeq" id="XP_005184847.1"/>
    </source>
</evidence>
<dbReference type="RefSeq" id="XP_005184847.1">
    <property type="nucleotide sequence ID" value="XM_005184790.3"/>
</dbReference>
<evidence type="ECO:0000256" key="3">
    <source>
        <dbReference type="ARBA" id="ARBA00022737"/>
    </source>
</evidence>
<dbReference type="SMART" id="SM00868">
    <property type="entry name" value="zf-AD"/>
    <property type="match status" value="1"/>
</dbReference>
<evidence type="ECO:0000256" key="4">
    <source>
        <dbReference type="ARBA" id="ARBA00022771"/>
    </source>
</evidence>
<dbReference type="PROSITE" id="PS50157">
    <property type="entry name" value="ZINC_FINGER_C2H2_2"/>
    <property type="match status" value="5"/>
</dbReference>
<feature type="binding site" evidence="10">
    <location>
        <position position="61"/>
    </location>
    <ligand>
        <name>Zn(2+)</name>
        <dbReference type="ChEBI" id="CHEBI:29105"/>
    </ligand>
</feature>
<keyword evidence="6" id="KW-0805">Transcription regulation</keyword>
<dbReference type="Gene3D" id="3.40.1800.20">
    <property type="match status" value="1"/>
</dbReference>
<dbReference type="AlphaFoldDB" id="A0A1I8N2G3"/>
<keyword evidence="15" id="KW-1185">Reference proteome</keyword>
<feature type="binding site" evidence="10">
    <location>
        <position position="10"/>
    </location>
    <ligand>
        <name>Zn(2+)</name>
        <dbReference type="ChEBI" id="CHEBI:29105"/>
    </ligand>
</feature>
<dbReference type="FunFam" id="3.30.160.60:FF:000621">
    <property type="entry name" value="FLT3-interacting zinc finger 1"/>
    <property type="match status" value="1"/>
</dbReference>
<evidence type="ECO:0000256" key="7">
    <source>
        <dbReference type="ARBA" id="ARBA00023163"/>
    </source>
</evidence>
<dbReference type="InterPro" id="IPR036236">
    <property type="entry name" value="Znf_C2H2_sf"/>
</dbReference>
<protein>
    <submittedName>
        <fullName evidence="16">Zinc finger protein 287</fullName>
    </submittedName>
</protein>
<dbReference type="Pfam" id="PF00096">
    <property type="entry name" value="zf-C2H2"/>
    <property type="match status" value="3"/>
</dbReference>
<dbReference type="FunFam" id="3.30.160.60:FF:002075">
    <property type="entry name" value="zinc finger protein 646"/>
    <property type="match status" value="1"/>
</dbReference>
<dbReference type="SUPFAM" id="SSF57716">
    <property type="entry name" value="Glucocorticoid receptor-like (DNA-binding domain)"/>
    <property type="match status" value="1"/>
</dbReference>
<feature type="domain" description="C2H2-type" evidence="12">
    <location>
        <begin position="546"/>
        <end position="575"/>
    </location>
</feature>
<feature type="domain" description="C2H2-type" evidence="12">
    <location>
        <begin position="490"/>
        <end position="517"/>
    </location>
</feature>
<dbReference type="SMART" id="SM00355">
    <property type="entry name" value="ZnF_C2H2"/>
    <property type="match status" value="5"/>
</dbReference>
<evidence type="ECO:0000256" key="11">
    <source>
        <dbReference type="SAM" id="MobiDB-lite"/>
    </source>
</evidence>
<evidence type="ECO:0000259" key="12">
    <source>
        <dbReference type="PROSITE" id="PS50157"/>
    </source>
</evidence>
<dbReference type="GO" id="GO:0008270">
    <property type="term" value="F:zinc ion binding"/>
    <property type="evidence" value="ECO:0007669"/>
    <property type="project" value="UniProtKB-UniRule"/>
</dbReference>
<dbReference type="Gene3D" id="3.30.160.60">
    <property type="entry name" value="Classic Zinc Finger"/>
    <property type="match status" value="5"/>
</dbReference>
<feature type="binding site" evidence="10">
    <location>
        <position position="13"/>
    </location>
    <ligand>
        <name>Zn(2+)</name>
        <dbReference type="ChEBI" id="CHEBI:29105"/>
    </ligand>
</feature>
<dbReference type="PANTHER" id="PTHR24394:SF29">
    <property type="entry name" value="MYONEURIN"/>
    <property type="match status" value="1"/>
</dbReference>
<evidence type="ECO:0000256" key="8">
    <source>
        <dbReference type="ARBA" id="ARBA00023242"/>
    </source>
</evidence>
<comment type="subcellular location">
    <subcellularLocation>
        <location evidence="1">Nucleus</location>
    </subcellularLocation>
</comment>
<proteinExistence type="predicted"/>
<dbReference type="GO" id="GO:0000981">
    <property type="term" value="F:DNA-binding transcription factor activity, RNA polymerase II-specific"/>
    <property type="evidence" value="ECO:0007669"/>
    <property type="project" value="TreeGrafter"/>
</dbReference>
<evidence type="ECO:0000256" key="5">
    <source>
        <dbReference type="ARBA" id="ARBA00022833"/>
    </source>
</evidence>
<dbReference type="EnsemblMetazoa" id="MDOA010843-RA">
    <property type="protein sequence ID" value="MDOA010843-PA"/>
    <property type="gene ID" value="MDOA010843"/>
</dbReference>
<keyword evidence="2 10" id="KW-0479">Metal-binding</keyword>
<keyword evidence="4 9" id="KW-0863">Zinc-finger</keyword>
<evidence type="ECO:0000256" key="2">
    <source>
        <dbReference type="ARBA" id="ARBA00022723"/>
    </source>
</evidence>
<keyword evidence="3" id="KW-0677">Repeat</keyword>
<keyword evidence="5 10" id="KW-0862">Zinc</keyword>
<dbReference type="InterPro" id="IPR013087">
    <property type="entry name" value="Znf_C2H2_type"/>
</dbReference>
<evidence type="ECO:0000259" key="13">
    <source>
        <dbReference type="PROSITE" id="PS51915"/>
    </source>
</evidence>
<dbReference type="GO" id="GO:0005634">
    <property type="term" value="C:nucleus"/>
    <property type="evidence" value="ECO:0007669"/>
    <property type="project" value="UniProtKB-SubCell"/>
</dbReference>
<sequence length="585" mass="67084">MEISIKWNICRVCLKEETHKENEKMIPIFEEHEGNKKLAKDIFDSSGIAMSPNDGLPDKICRKCVAILKQAVYFRKTCRESNTNLRSVLEQTKSATNFFKKDRSKDIVTVSESDDNICDEDAELEDEEIVSEAKEVIAEEEKRYLHKKRKECGNKRKIEPERNCDEKRIKNEQKFVESDFSTKNEKQVMSVEDEVINEPLDFFTNAMDETPKVPSGTSALGHTIDLATGDNVSSENPDLDANSTSFSSKMLKVQEMIDSETFENDFTVDSAPEGDCRDNSIKKANESLYYIISNDGLQEDINSNEPANMKNNQLSEENISYVSFSEERNEEDNDEELLEEFDEDSQDNDDEDDNVTSTVITKEDVYFESAYSTNSEQNIDIEYEIDEFIIHEPSKISKNSNVTLNYEHKAPLRIHQSKKTTSGKVKSQSSTSPLTCEICGNSFNSRQVLNVHMKIHRQEKTHECEICFKRFITACNLQAHMRVHTGEKPFECKFCARRFSDRSTHIRHERIHTNEKPFTCDDCGKSFALATTLQAHLKVHTGERPFRCEPCSKSFKLAHQLKAHKNTSLHKAVENSAKHSKYIDA</sequence>
<dbReference type="PROSITE" id="PS00028">
    <property type="entry name" value="ZINC_FINGER_C2H2_1"/>
    <property type="match status" value="5"/>
</dbReference>
<dbReference type="InterPro" id="IPR012934">
    <property type="entry name" value="Znf_AD"/>
</dbReference>
<evidence type="ECO:0000313" key="15">
    <source>
        <dbReference type="Proteomes" id="UP001652621"/>
    </source>
</evidence>
<feature type="region of interest" description="Disordered" evidence="11">
    <location>
        <begin position="323"/>
        <end position="357"/>
    </location>
</feature>